<name>A0A1B8P3Y0_HALEL</name>
<sequence>MQLEIPEEGKITCTFSTMGLGYKDGNTDPTASGTVNSQTSTVPMGSATSVGDVLVDGQVMAGTACISSLSLTVDNTMQTQRCLGKQGPGALIATTAAITGSLTMAWSQAAWTHWKKMMTRESLGISFPLSDAAGNEYLFELPQIEIDGDLPDGGSEDIVQVSLDFTAKNTPITVTRTLAA</sequence>
<gene>
    <name evidence="1" type="ORF">A8U91_01334</name>
</gene>
<dbReference type="InterPro" id="IPR044000">
    <property type="entry name" value="Phage_tube_2"/>
</dbReference>
<proteinExistence type="predicted"/>
<reference evidence="1 2" key="1">
    <citation type="submission" date="2016-06" db="EMBL/GenBank/DDBJ databases">
        <title>Genome sequence of halotolerant plant growth promoting strain of Halomonas elongata HEK1 isolated from salterns of Rann of Kutch, Gujarat, India.</title>
        <authorList>
            <person name="Gaba S."/>
            <person name="Singh R.N."/>
            <person name="Abrol S."/>
            <person name="Kaushik R."/>
            <person name="Saxena A.K."/>
        </authorList>
    </citation>
    <scope>NUCLEOTIDE SEQUENCE [LARGE SCALE GENOMIC DNA]</scope>
    <source>
        <strain evidence="1 2">HEK1</strain>
    </source>
</reference>
<evidence type="ECO:0000313" key="2">
    <source>
        <dbReference type="Proteomes" id="UP000092504"/>
    </source>
</evidence>
<protein>
    <submittedName>
        <fullName evidence="1">Uncharacterized protein</fullName>
    </submittedName>
</protein>
<dbReference type="EMBL" id="MAJD01000001">
    <property type="protein sequence ID" value="OBX36986.1"/>
    <property type="molecule type" value="Genomic_DNA"/>
</dbReference>
<dbReference type="Pfam" id="PF18906">
    <property type="entry name" value="Phage_tube_2"/>
    <property type="match status" value="1"/>
</dbReference>
<organism evidence="1 2">
    <name type="scientific">Halomonas elongata</name>
    <dbReference type="NCBI Taxonomy" id="2746"/>
    <lineage>
        <taxon>Bacteria</taxon>
        <taxon>Pseudomonadati</taxon>
        <taxon>Pseudomonadota</taxon>
        <taxon>Gammaproteobacteria</taxon>
        <taxon>Oceanospirillales</taxon>
        <taxon>Halomonadaceae</taxon>
        <taxon>Halomonas</taxon>
    </lineage>
</organism>
<comment type="caution">
    <text evidence="1">The sequence shown here is derived from an EMBL/GenBank/DDBJ whole genome shotgun (WGS) entry which is preliminary data.</text>
</comment>
<evidence type="ECO:0000313" key="1">
    <source>
        <dbReference type="EMBL" id="OBX36986.1"/>
    </source>
</evidence>
<accession>A0A1B8P3Y0</accession>
<dbReference type="Proteomes" id="UP000092504">
    <property type="component" value="Unassembled WGS sequence"/>
</dbReference>
<dbReference type="AlphaFoldDB" id="A0A1B8P3Y0"/>